<comment type="caution">
    <text evidence="2">The sequence shown here is derived from an EMBL/GenBank/DDBJ whole genome shotgun (WGS) entry which is preliminary data.</text>
</comment>
<dbReference type="Gene3D" id="3.30.420.10">
    <property type="entry name" value="Ribonuclease H-like superfamily/Ribonuclease H"/>
    <property type="match status" value="1"/>
</dbReference>
<dbReference type="InterPro" id="IPR036397">
    <property type="entry name" value="RNaseH_sf"/>
</dbReference>
<reference evidence="3" key="1">
    <citation type="submission" date="2017-09" db="EMBL/GenBank/DDBJ databases">
        <title>Depth-based differentiation of microbial function through sediment-hosted aquifers and enrichment of novel symbionts in the deep terrestrial subsurface.</title>
        <authorList>
            <person name="Probst A.J."/>
            <person name="Ladd B."/>
            <person name="Jarett J.K."/>
            <person name="Geller-Mcgrath D.E."/>
            <person name="Sieber C.M.K."/>
            <person name="Emerson J.B."/>
            <person name="Anantharaman K."/>
            <person name="Thomas B.C."/>
            <person name="Malmstrom R."/>
            <person name="Stieglmeier M."/>
            <person name="Klingl A."/>
            <person name="Woyke T."/>
            <person name="Ryan C.M."/>
            <person name="Banfield J.F."/>
        </authorList>
    </citation>
    <scope>NUCLEOTIDE SEQUENCE [LARGE SCALE GENOMIC DNA]</scope>
</reference>
<organism evidence="2 3">
    <name type="scientific">Candidatus Falkowbacteria bacterium CG10_big_fil_rev_8_21_14_0_10_43_11</name>
    <dbReference type="NCBI Taxonomy" id="1974568"/>
    <lineage>
        <taxon>Bacteria</taxon>
        <taxon>Candidatus Falkowiibacteriota</taxon>
    </lineage>
</organism>
<dbReference type="GO" id="GO:0045004">
    <property type="term" value="P:DNA replication proofreading"/>
    <property type="evidence" value="ECO:0007669"/>
    <property type="project" value="TreeGrafter"/>
</dbReference>
<dbReference type="SUPFAM" id="SSF53098">
    <property type="entry name" value="Ribonuclease H-like"/>
    <property type="match status" value="1"/>
</dbReference>
<evidence type="ECO:0000259" key="1">
    <source>
        <dbReference type="SMART" id="SM00479"/>
    </source>
</evidence>
<dbReference type="Pfam" id="PF00929">
    <property type="entry name" value="RNase_T"/>
    <property type="match status" value="1"/>
</dbReference>
<dbReference type="GO" id="GO:0005829">
    <property type="term" value="C:cytosol"/>
    <property type="evidence" value="ECO:0007669"/>
    <property type="project" value="TreeGrafter"/>
</dbReference>
<dbReference type="GO" id="GO:0003676">
    <property type="term" value="F:nucleic acid binding"/>
    <property type="evidence" value="ECO:0007669"/>
    <property type="project" value="InterPro"/>
</dbReference>
<evidence type="ECO:0000313" key="3">
    <source>
        <dbReference type="Proteomes" id="UP000229335"/>
    </source>
</evidence>
<dbReference type="AlphaFoldDB" id="A0A2M6WLK0"/>
<dbReference type="PANTHER" id="PTHR30231">
    <property type="entry name" value="DNA POLYMERASE III SUBUNIT EPSILON"/>
    <property type="match status" value="1"/>
</dbReference>
<dbReference type="InterPro" id="IPR013520">
    <property type="entry name" value="Ribonucl_H"/>
</dbReference>
<dbReference type="GO" id="GO:0008408">
    <property type="term" value="F:3'-5' exonuclease activity"/>
    <property type="evidence" value="ECO:0007669"/>
    <property type="project" value="TreeGrafter"/>
</dbReference>
<sequence length="212" mass="24661">MQYIVYDFETTGLDYRKDQPIEIGVIKINEAGEREDYDIFIKPPAPLSEDIKRITNITDEMLAEKGIELEPAMKALFFLLGMAENGYDKNVTIIGHNIIGFDNLFLNRYAKTYGYQIPPKEHYFDTAGEFRALMLNEKRYQDETVYDFHERILRIVMQGVRYNLTVACQHYNIPMDKAAHRANNDCLYTMQVFEKQSGLQLLKPKKIIEGQG</sequence>
<feature type="non-terminal residue" evidence="2">
    <location>
        <position position="212"/>
    </location>
</feature>
<accession>A0A2M6WLK0</accession>
<dbReference type="PANTHER" id="PTHR30231:SF41">
    <property type="entry name" value="DNA POLYMERASE III SUBUNIT EPSILON"/>
    <property type="match status" value="1"/>
</dbReference>
<dbReference type="Proteomes" id="UP000229335">
    <property type="component" value="Unassembled WGS sequence"/>
</dbReference>
<protein>
    <recommendedName>
        <fullName evidence="1">Exonuclease domain-containing protein</fullName>
    </recommendedName>
</protein>
<dbReference type="CDD" id="cd06127">
    <property type="entry name" value="DEDDh"/>
    <property type="match status" value="1"/>
</dbReference>
<name>A0A2M6WLK0_9BACT</name>
<dbReference type="InterPro" id="IPR012337">
    <property type="entry name" value="RNaseH-like_sf"/>
</dbReference>
<evidence type="ECO:0000313" key="2">
    <source>
        <dbReference type="EMBL" id="PIT93657.1"/>
    </source>
</evidence>
<proteinExistence type="predicted"/>
<dbReference type="SMART" id="SM00479">
    <property type="entry name" value="EXOIII"/>
    <property type="match status" value="1"/>
</dbReference>
<gene>
    <name evidence="2" type="ORF">COU00_03225</name>
</gene>
<feature type="domain" description="Exonuclease" evidence="1">
    <location>
        <begin position="2"/>
        <end position="202"/>
    </location>
</feature>
<dbReference type="EMBL" id="PFAS01000056">
    <property type="protein sequence ID" value="PIT93657.1"/>
    <property type="molecule type" value="Genomic_DNA"/>
</dbReference>